<name>A0ACC3AI78_9EURO</name>
<organism evidence="1 2">
    <name type="scientific">Neophaeococcomyces mojaviensis</name>
    <dbReference type="NCBI Taxonomy" id="3383035"/>
    <lineage>
        <taxon>Eukaryota</taxon>
        <taxon>Fungi</taxon>
        <taxon>Dikarya</taxon>
        <taxon>Ascomycota</taxon>
        <taxon>Pezizomycotina</taxon>
        <taxon>Eurotiomycetes</taxon>
        <taxon>Chaetothyriomycetidae</taxon>
        <taxon>Chaetothyriales</taxon>
        <taxon>Chaetothyriales incertae sedis</taxon>
        <taxon>Neophaeococcomyces</taxon>
    </lineage>
</organism>
<sequence length="695" mass="76536">MAEYDSRDCRESVSRIRGLRLHIDGQADSQESTNTAQKYSQRPVYQGSAPSQDTIRACATPPIEIPGQSHNSNDHDYVAVESASSVHNTDSYIDHFLKNRKSSIAFDNEVRTSTGQRHNILDPARKPVKNGQPIPRGRSLAQALSEHRSTRPHSESDRSHYDPFTGRHLPEYSSSPPKDEAQVGEARFPLLQATVDALARQHSRTEPEHPLSMTSDSTVSPVDEAIVTPRDDDNQYMTSPINISSSLHRAFSSSYDPPRPRSQRKASERWRDGEAAQDFFTRAGSLKKGSIRDSNRRFSRRDTFGSSTKSAKSTQSAASSFLHGFSMSSGGDDSAPSAADAEGATIGEDYVLGKQIGYGGFSIIREVTQLSSQTGTQRTLAVKIVKKQIDGKTKAQNDQAQAEFEHEVDLWRLLNHKHILALEAVYELKEATFCFVPLNTGGTLFDVVSSNRQGLSPDLAANYAYQLASALRYLHLDARVVHRDVKLENCLIDTTRGEPGLLRLCDFGLAEWISNDNSDTNSNPDAASSPPSINNSNTTTDRAPMRYFGPSDTSTSAFAGGSLEYAAPEILKIATHPSGMASSLPPQQCLVSPAVDIWAMGVCIYALLMGRRPFQDSFQPRIVMAVLAGDWDKVALKEKTSRQAYKLVKSCLKMDALERPNISQVIEDEWFDEARAKEDGTDGESDSGRNGAWRL</sequence>
<dbReference type="Proteomes" id="UP001172386">
    <property type="component" value="Unassembled WGS sequence"/>
</dbReference>
<accession>A0ACC3AI78</accession>
<reference evidence="1" key="1">
    <citation type="submission" date="2022-10" db="EMBL/GenBank/DDBJ databases">
        <title>Culturing micro-colonial fungi from biological soil crusts in the Mojave desert and describing Neophaeococcomyces mojavensis, and introducing the new genera and species Taxawa tesnikishii.</title>
        <authorList>
            <person name="Kurbessoian T."/>
            <person name="Stajich J.E."/>
        </authorList>
    </citation>
    <scope>NUCLEOTIDE SEQUENCE</scope>
    <source>
        <strain evidence="1">JES_112</strain>
    </source>
</reference>
<evidence type="ECO:0000313" key="2">
    <source>
        <dbReference type="Proteomes" id="UP001172386"/>
    </source>
</evidence>
<keyword evidence="2" id="KW-1185">Reference proteome</keyword>
<dbReference type="EMBL" id="JAPDRQ010000012">
    <property type="protein sequence ID" value="KAJ9662916.1"/>
    <property type="molecule type" value="Genomic_DNA"/>
</dbReference>
<evidence type="ECO:0000313" key="1">
    <source>
        <dbReference type="EMBL" id="KAJ9662916.1"/>
    </source>
</evidence>
<protein>
    <submittedName>
        <fullName evidence="1">Uncharacterized protein</fullName>
    </submittedName>
</protein>
<proteinExistence type="predicted"/>
<comment type="caution">
    <text evidence="1">The sequence shown here is derived from an EMBL/GenBank/DDBJ whole genome shotgun (WGS) entry which is preliminary data.</text>
</comment>
<gene>
    <name evidence="1" type="ORF">H2198_001144</name>
</gene>